<reference evidence="1" key="1">
    <citation type="submission" date="2023-09" db="EMBL/GenBank/DDBJ databases">
        <title>Upregulation of the cfiA carbapenemase gene in a Bacteroides hominis strain by the novel integrative and conjugative element Tn7563.</title>
        <authorList>
            <person name="Stubhaug T."/>
            <person name="Zecic N."/>
            <person name="Skaare D."/>
        </authorList>
    </citation>
    <scope>NUCLEOTIDE SEQUENCE [LARGE SCALE GENOMIC DNA]</scope>
    <source>
        <strain evidence="1">Tbg-245</strain>
    </source>
</reference>
<evidence type="ECO:0000313" key="2">
    <source>
        <dbReference type="Proteomes" id="UP001185704"/>
    </source>
</evidence>
<organism evidence="1 2">
    <name type="scientific">Bacteroides hominis</name>
    <dbReference type="NCBI Taxonomy" id="2763023"/>
    <lineage>
        <taxon>Bacteria</taxon>
        <taxon>Pseudomonadati</taxon>
        <taxon>Bacteroidota</taxon>
        <taxon>Bacteroidia</taxon>
        <taxon>Bacteroidales</taxon>
        <taxon>Bacteroidaceae</taxon>
        <taxon>Bacteroides</taxon>
    </lineage>
</organism>
<accession>A0ABU4A6V3</accession>
<gene>
    <name evidence="1" type="ORF">R3O81_08450</name>
</gene>
<comment type="caution">
    <text evidence="1">The sequence shown here is derived from an EMBL/GenBank/DDBJ whole genome shotgun (WGS) entry which is preliminary data.</text>
</comment>
<dbReference type="RefSeq" id="WP_022012926.1">
    <property type="nucleotide sequence ID" value="NZ_CP192717.1"/>
</dbReference>
<sequence length="120" mass="13576">MATNKNRTTASIKCGVNGCNLMMTWDSDDQCYKCPDGHVKVLVVGTGAGKSRLSRRRIILGRTIYRCRKSNLIKLTNIDKEIMREKFIIDEAMTGRRVKKLCRINLAKSKQGKKGSRNGR</sequence>
<evidence type="ECO:0000313" key="1">
    <source>
        <dbReference type="EMBL" id="MDV6164088.1"/>
    </source>
</evidence>
<protein>
    <submittedName>
        <fullName evidence="1">Uncharacterized protein</fullName>
    </submittedName>
</protein>
<name>A0ABU4A6V3_9BACE</name>
<keyword evidence="2" id="KW-1185">Reference proteome</keyword>
<dbReference type="EMBL" id="JAWLJK010000004">
    <property type="protein sequence ID" value="MDV6164088.1"/>
    <property type="molecule type" value="Genomic_DNA"/>
</dbReference>
<dbReference type="Proteomes" id="UP001185704">
    <property type="component" value="Unassembled WGS sequence"/>
</dbReference>
<proteinExistence type="predicted"/>